<dbReference type="EMBL" id="RBIM01000006">
    <property type="protein sequence ID" value="RKQ95458.1"/>
    <property type="molecule type" value="Genomic_DNA"/>
</dbReference>
<evidence type="ECO:0000256" key="1">
    <source>
        <dbReference type="SAM" id="MobiDB-lite"/>
    </source>
</evidence>
<evidence type="ECO:0000313" key="3">
    <source>
        <dbReference type="Proteomes" id="UP000273675"/>
    </source>
</evidence>
<dbReference type="AlphaFoldDB" id="A0A495D1P7"/>
<accession>A0A495D1P7</accession>
<gene>
    <name evidence="2" type="ORF">C7435_2560</name>
</gene>
<protein>
    <submittedName>
        <fullName evidence="2">Uncharacterized protein</fullName>
    </submittedName>
</protein>
<feature type="region of interest" description="Disordered" evidence="1">
    <location>
        <begin position="37"/>
        <end position="64"/>
    </location>
</feature>
<dbReference type="RefSeq" id="WP_121211974.1">
    <property type="nucleotide sequence ID" value="NZ_RBIM01000006.1"/>
</dbReference>
<dbReference type="OrthoDB" id="9900834at2"/>
<sequence>METERPNPDDFQRDEQTGLFYATVRFSGSARIRIQADDAEDARQQAENITAAPDPSGWLGPDDVDEAEVDRITPAPTMYLITRNGKPMKATWLEPGDLPREPDERGF</sequence>
<dbReference type="Proteomes" id="UP000273675">
    <property type="component" value="Unassembled WGS sequence"/>
</dbReference>
<organism evidence="2 3">
    <name type="scientific">Maricaulis maris</name>
    <dbReference type="NCBI Taxonomy" id="74318"/>
    <lineage>
        <taxon>Bacteria</taxon>
        <taxon>Pseudomonadati</taxon>
        <taxon>Pseudomonadota</taxon>
        <taxon>Alphaproteobacteria</taxon>
        <taxon>Maricaulales</taxon>
        <taxon>Maricaulaceae</taxon>
        <taxon>Maricaulis</taxon>
    </lineage>
</organism>
<evidence type="ECO:0000313" key="2">
    <source>
        <dbReference type="EMBL" id="RKQ95458.1"/>
    </source>
</evidence>
<name>A0A495D1P7_9PROT</name>
<proteinExistence type="predicted"/>
<comment type="caution">
    <text evidence="2">The sequence shown here is derived from an EMBL/GenBank/DDBJ whole genome shotgun (WGS) entry which is preliminary data.</text>
</comment>
<reference evidence="2 3" key="1">
    <citation type="submission" date="2018-10" db="EMBL/GenBank/DDBJ databases">
        <title>Genomic Encyclopedia of Type Strains, Phase IV (KMG-IV): sequencing the most valuable type-strain genomes for metagenomic binning, comparative biology and taxonomic classification.</title>
        <authorList>
            <person name="Goeker M."/>
        </authorList>
    </citation>
    <scope>NUCLEOTIDE SEQUENCE [LARGE SCALE GENOMIC DNA]</scope>
    <source>
        <strain evidence="2 3">DSM 4734</strain>
    </source>
</reference>